<proteinExistence type="predicted"/>
<accession>A0A1M5RFQ8</accession>
<dbReference type="AlphaFoldDB" id="A0A1M5RFQ8"/>
<name>A0A1M5RFQ8_9BRAD</name>
<gene>
    <name evidence="2" type="ORF">SAMN05444169_6546</name>
</gene>
<organism evidence="2 3">
    <name type="scientific">Bradyrhizobium erythrophlei</name>
    <dbReference type="NCBI Taxonomy" id="1437360"/>
    <lineage>
        <taxon>Bacteria</taxon>
        <taxon>Pseudomonadati</taxon>
        <taxon>Pseudomonadota</taxon>
        <taxon>Alphaproteobacteria</taxon>
        <taxon>Hyphomicrobiales</taxon>
        <taxon>Nitrobacteraceae</taxon>
        <taxon>Bradyrhizobium</taxon>
    </lineage>
</organism>
<evidence type="ECO:0000313" key="3">
    <source>
        <dbReference type="Proteomes" id="UP000190675"/>
    </source>
</evidence>
<protein>
    <submittedName>
        <fullName evidence="2">Uncharacterized protein</fullName>
    </submittedName>
</protein>
<feature type="compositionally biased region" description="Basic and acidic residues" evidence="1">
    <location>
        <begin position="1"/>
        <end position="18"/>
    </location>
</feature>
<dbReference type="Proteomes" id="UP000190675">
    <property type="component" value="Chromosome I"/>
</dbReference>
<evidence type="ECO:0000256" key="1">
    <source>
        <dbReference type="SAM" id="MobiDB-lite"/>
    </source>
</evidence>
<sequence length="62" mass="7242">MQDKKNERFKLEPPRLDRPNLPGLRWTRGGAYSPDHEQYAADLRQQRQQDKPEHCEVIAGGL</sequence>
<evidence type="ECO:0000313" key="2">
    <source>
        <dbReference type="EMBL" id="SHH25212.1"/>
    </source>
</evidence>
<dbReference type="EMBL" id="LT670818">
    <property type="protein sequence ID" value="SHH25212.1"/>
    <property type="molecule type" value="Genomic_DNA"/>
</dbReference>
<feature type="region of interest" description="Disordered" evidence="1">
    <location>
        <begin position="1"/>
        <end position="33"/>
    </location>
</feature>
<reference evidence="2 3" key="1">
    <citation type="submission" date="2016-11" db="EMBL/GenBank/DDBJ databases">
        <authorList>
            <person name="Jaros S."/>
            <person name="Januszkiewicz K."/>
            <person name="Wedrychowicz H."/>
        </authorList>
    </citation>
    <scope>NUCLEOTIDE SEQUENCE [LARGE SCALE GENOMIC DNA]</scope>
    <source>
        <strain evidence="2 3">GAS242</strain>
    </source>
</reference>